<accession>A0A9P0CDP5</accession>
<keyword evidence="3" id="KW-1185">Reference proteome</keyword>
<feature type="transmembrane region" description="Helical" evidence="1">
    <location>
        <begin position="315"/>
        <end position="340"/>
    </location>
</feature>
<dbReference type="EMBL" id="OU963865">
    <property type="protein sequence ID" value="CAH0771548.1"/>
    <property type="molecule type" value="Genomic_DNA"/>
</dbReference>
<keyword evidence="1" id="KW-0472">Membrane</keyword>
<evidence type="ECO:0000256" key="1">
    <source>
        <dbReference type="SAM" id="Phobius"/>
    </source>
</evidence>
<dbReference type="AlphaFoldDB" id="A0A9P0CDP5"/>
<reference evidence="2" key="1">
    <citation type="submission" date="2021-12" db="EMBL/GenBank/DDBJ databases">
        <authorList>
            <person name="King R."/>
        </authorList>
    </citation>
    <scope>NUCLEOTIDE SEQUENCE</scope>
</reference>
<evidence type="ECO:0000313" key="3">
    <source>
        <dbReference type="Proteomes" id="UP001152759"/>
    </source>
</evidence>
<evidence type="ECO:0000313" key="2">
    <source>
        <dbReference type="EMBL" id="CAH0771548.1"/>
    </source>
</evidence>
<sequence length="466" mass="52819">MKRLYDLESRLKESLGTDGKGWGDPVSLSRFARKAKPLELSVADVEDPCQALITQEFRAPTGFSGDASREDFHWIPSDLKIPLPFLDDDDKPRAMAVPLKRRSLYSLSSSASADVLIRYYTTSVLCLDNKAKDFLRPSQESRERTFPTQCFQGKCYNPIKTFQVQFYRWIITKIIPHLEDETWYVGFGGVLRIIETIKEEGFHDLNAACAIPRRLSPQINFGSGFSPRSSSSALDYLNHYMHYGLQGDASKPDDSLPETVSTIEPPPEIEVASPDKRLVDIQSSRKSLVSNRHANRSAFVNRPKILSHIPEHPSAVFYLCTVILLVLSFWLISCVAFVFCKIFHSRNFRRADLEKNEDSFKLLADSEGSEEERGPSIEEELMRCFTEKRYFGTLSQLNLSTSDSYEKLSMDNDEDIAVSSVGDSFTLSDESKVTFGQQDMVNFENDDTVLCATETQKQSHSKKIQT</sequence>
<proteinExistence type="predicted"/>
<dbReference type="Proteomes" id="UP001152759">
    <property type="component" value="Chromosome 4"/>
</dbReference>
<keyword evidence="1" id="KW-1133">Transmembrane helix</keyword>
<name>A0A9P0CDP5_BEMTA</name>
<gene>
    <name evidence="2" type="ORF">BEMITA_LOCUS8280</name>
</gene>
<protein>
    <submittedName>
        <fullName evidence="2">Uncharacterized protein</fullName>
    </submittedName>
</protein>
<organism evidence="2 3">
    <name type="scientific">Bemisia tabaci</name>
    <name type="common">Sweetpotato whitefly</name>
    <name type="synonym">Aleurodes tabaci</name>
    <dbReference type="NCBI Taxonomy" id="7038"/>
    <lineage>
        <taxon>Eukaryota</taxon>
        <taxon>Metazoa</taxon>
        <taxon>Ecdysozoa</taxon>
        <taxon>Arthropoda</taxon>
        <taxon>Hexapoda</taxon>
        <taxon>Insecta</taxon>
        <taxon>Pterygota</taxon>
        <taxon>Neoptera</taxon>
        <taxon>Paraneoptera</taxon>
        <taxon>Hemiptera</taxon>
        <taxon>Sternorrhyncha</taxon>
        <taxon>Aleyrodoidea</taxon>
        <taxon>Aleyrodidae</taxon>
        <taxon>Aleyrodinae</taxon>
        <taxon>Bemisia</taxon>
    </lineage>
</organism>
<keyword evidence="1" id="KW-0812">Transmembrane</keyword>